<comment type="caution">
    <text evidence="1">The sequence shown here is derived from an EMBL/GenBank/DDBJ whole genome shotgun (WGS) entry which is preliminary data.</text>
</comment>
<evidence type="ECO:0000313" key="2">
    <source>
        <dbReference type="Proteomes" id="UP000562395"/>
    </source>
</evidence>
<evidence type="ECO:0000313" key="1">
    <source>
        <dbReference type="EMBL" id="MBB3860650.1"/>
    </source>
</evidence>
<organism evidence="1 2">
    <name type="scientific">Novosphingobium hassiacum</name>
    <dbReference type="NCBI Taxonomy" id="173676"/>
    <lineage>
        <taxon>Bacteria</taxon>
        <taxon>Pseudomonadati</taxon>
        <taxon>Pseudomonadota</taxon>
        <taxon>Alphaproteobacteria</taxon>
        <taxon>Sphingomonadales</taxon>
        <taxon>Sphingomonadaceae</taxon>
        <taxon>Novosphingobium</taxon>
    </lineage>
</organism>
<sequence>MCPCKLSAASTLQRLRRCEHWQEKALPYWSFVRVSRISDLDVALTKIASIGLDFGTPSRAKRRGSASSCDVPDRLCGGTRSVVDRRKQPCGLSSPIPATGLSAVTGPQLPLRGQTHLALALPTAMALSIDALTLLWRRMEELRSKHYTAQNARYQGFPASMEASSRGLGGAGGIHSSPLLC</sequence>
<dbReference type="AlphaFoldDB" id="A0A7W5ZVD0"/>
<protein>
    <submittedName>
        <fullName evidence="1">Uncharacterized protein</fullName>
    </submittedName>
</protein>
<gene>
    <name evidence="1" type="ORF">GGQ88_001916</name>
</gene>
<name>A0A7W5ZVD0_9SPHN</name>
<accession>A0A7W5ZVD0</accession>
<dbReference type="Proteomes" id="UP000562395">
    <property type="component" value="Unassembled WGS sequence"/>
</dbReference>
<proteinExistence type="predicted"/>
<dbReference type="EMBL" id="JACICY010000003">
    <property type="protein sequence ID" value="MBB3860650.1"/>
    <property type="molecule type" value="Genomic_DNA"/>
</dbReference>
<reference evidence="1 2" key="1">
    <citation type="submission" date="2020-08" db="EMBL/GenBank/DDBJ databases">
        <title>Genomic Encyclopedia of Type Strains, Phase IV (KMG-IV): sequencing the most valuable type-strain genomes for metagenomic binning, comparative biology and taxonomic classification.</title>
        <authorList>
            <person name="Goeker M."/>
        </authorList>
    </citation>
    <scope>NUCLEOTIDE SEQUENCE [LARGE SCALE GENOMIC DNA]</scope>
    <source>
        <strain evidence="1 2">DSM 14552</strain>
    </source>
</reference>
<keyword evidence="2" id="KW-1185">Reference proteome</keyword>